<dbReference type="EMBL" id="NNAY01000314">
    <property type="protein sequence ID" value="OXU29286.1"/>
    <property type="molecule type" value="Genomic_DNA"/>
</dbReference>
<organism evidence="1 2">
    <name type="scientific">Trichomalopsis sarcophagae</name>
    <dbReference type="NCBI Taxonomy" id="543379"/>
    <lineage>
        <taxon>Eukaryota</taxon>
        <taxon>Metazoa</taxon>
        <taxon>Ecdysozoa</taxon>
        <taxon>Arthropoda</taxon>
        <taxon>Hexapoda</taxon>
        <taxon>Insecta</taxon>
        <taxon>Pterygota</taxon>
        <taxon>Neoptera</taxon>
        <taxon>Endopterygota</taxon>
        <taxon>Hymenoptera</taxon>
        <taxon>Apocrita</taxon>
        <taxon>Proctotrupomorpha</taxon>
        <taxon>Chalcidoidea</taxon>
        <taxon>Pteromalidae</taxon>
        <taxon>Pteromalinae</taxon>
        <taxon>Trichomalopsis</taxon>
    </lineage>
</organism>
<evidence type="ECO:0000313" key="1">
    <source>
        <dbReference type="EMBL" id="OXU29286.1"/>
    </source>
</evidence>
<reference evidence="1 2" key="1">
    <citation type="journal article" date="2017" name="Curr. Biol.">
        <title>The Evolution of Venom by Co-option of Single-Copy Genes.</title>
        <authorList>
            <person name="Martinson E.O."/>
            <person name="Mrinalini"/>
            <person name="Kelkar Y.D."/>
            <person name="Chang C.H."/>
            <person name="Werren J.H."/>
        </authorList>
    </citation>
    <scope>NUCLEOTIDE SEQUENCE [LARGE SCALE GENOMIC DNA]</scope>
    <source>
        <strain evidence="1 2">Alberta</strain>
        <tissue evidence="1">Whole body</tissue>
    </source>
</reference>
<dbReference type="Gene3D" id="3.30.560.10">
    <property type="entry name" value="Glucose Oxidase, domain 3"/>
    <property type="match status" value="1"/>
</dbReference>
<dbReference type="AlphaFoldDB" id="A0A232FEV5"/>
<protein>
    <submittedName>
        <fullName evidence="1">Uncharacterized protein</fullName>
    </submittedName>
</protein>
<comment type="caution">
    <text evidence="1">The sequence shown here is derived from an EMBL/GenBank/DDBJ whole genome shotgun (WGS) entry which is preliminary data.</text>
</comment>
<evidence type="ECO:0000313" key="2">
    <source>
        <dbReference type="Proteomes" id="UP000215335"/>
    </source>
</evidence>
<sequence length="62" mass="6714">MASYAWTSHVNNPALEPEYHSKGGLLSIELPPYHSTMAGAFLDTGQELGFPLVDYDGSEMIG</sequence>
<name>A0A232FEV5_9HYME</name>
<accession>A0A232FEV5</accession>
<gene>
    <name evidence="1" type="ORF">TSAR_009452</name>
</gene>
<dbReference type="Proteomes" id="UP000215335">
    <property type="component" value="Unassembled WGS sequence"/>
</dbReference>
<proteinExistence type="predicted"/>
<keyword evidence="2" id="KW-1185">Reference proteome</keyword>